<keyword evidence="7" id="KW-0547">Nucleotide-binding</keyword>
<keyword evidence="6" id="KW-0479">Metal-binding</keyword>
<evidence type="ECO:0000313" key="11">
    <source>
        <dbReference type="EMBL" id="BDC99708.1"/>
    </source>
</evidence>
<keyword evidence="9" id="KW-0460">Magnesium</keyword>
<name>A0ABN6LA59_9BACT</name>
<evidence type="ECO:0000256" key="7">
    <source>
        <dbReference type="ARBA" id="ARBA00022741"/>
    </source>
</evidence>
<organism evidence="11 12">
    <name type="scientific">Persicobacter psychrovividus</name>
    <dbReference type="NCBI Taxonomy" id="387638"/>
    <lineage>
        <taxon>Bacteria</taxon>
        <taxon>Pseudomonadati</taxon>
        <taxon>Bacteroidota</taxon>
        <taxon>Cytophagia</taxon>
        <taxon>Cytophagales</taxon>
        <taxon>Persicobacteraceae</taxon>
        <taxon>Persicobacter</taxon>
    </lineage>
</organism>
<proteinExistence type="inferred from homology"/>
<dbReference type="InterPro" id="IPR027417">
    <property type="entry name" value="P-loop_NTPase"/>
</dbReference>
<evidence type="ECO:0000256" key="2">
    <source>
        <dbReference type="ARBA" id="ARBA00007599"/>
    </source>
</evidence>
<evidence type="ECO:0000256" key="9">
    <source>
        <dbReference type="ARBA" id="ARBA00022842"/>
    </source>
</evidence>
<dbReference type="Gene3D" id="3.40.50.300">
    <property type="entry name" value="P-loop containing nucleotide triphosphate hydrolases"/>
    <property type="match status" value="1"/>
</dbReference>
<keyword evidence="12" id="KW-1185">Reference proteome</keyword>
<evidence type="ECO:0000256" key="4">
    <source>
        <dbReference type="ARBA" id="ARBA00022490"/>
    </source>
</evidence>
<evidence type="ECO:0000256" key="8">
    <source>
        <dbReference type="ARBA" id="ARBA00022840"/>
    </source>
</evidence>
<dbReference type="SUPFAM" id="SSF52540">
    <property type="entry name" value="P-loop containing nucleoside triphosphate hydrolases"/>
    <property type="match status" value="1"/>
</dbReference>
<evidence type="ECO:0000256" key="5">
    <source>
        <dbReference type="ARBA" id="ARBA00022694"/>
    </source>
</evidence>
<evidence type="ECO:0000256" key="10">
    <source>
        <dbReference type="ARBA" id="ARBA00032441"/>
    </source>
</evidence>
<dbReference type="EMBL" id="AP025292">
    <property type="protein sequence ID" value="BDC99708.1"/>
    <property type="molecule type" value="Genomic_DNA"/>
</dbReference>
<protein>
    <recommendedName>
        <fullName evidence="3">tRNA threonylcarbamoyladenosine biosynthesis protein TsaE</fullName>
    </recommendedName>
    <alternativeName>
        <fullName evidence="10">t(6)A37 threonylcarbamoyladenosine biosynthesis protein TsaE</fullName>
    </alternativeName>
</protein>
<sequence>MSKKNCILEKELIIETKGLKDLAAAAEKLMAFGSDYNVWLMNGDMGAGKTTLTIALCKALGVVDDPTSPTYSLVNEYRTEDGLPVYHFDFYRIHDEAEAEEIGAEEYFYSEGYCFIEWSSLIPSLIPDRHLLVDIDVINETNRLIKVTRNG</sequence>
<dbReference type="Pfam" id="PF02367">
    <property type="entry name" value="TsaE"/>
    <property type="match status" value="1"/>
</dbReference>
<keyword evidence="8" id="KW-0067">ATP-binding</keyword>
<dbReference type="Proteomes" id="UP001354989">
    <property type="component" value="Chromosome"/>
</dbReference>
<dbReference type="PANTHER" id="PTHR33540">
    <property type="entry name" value="TRNA THREONYLCARBAMOYLADENOSINE BIOSYNTHESIS PROTEIN TSAE"/>
    <property type="match status" value="1"/>
</dbReference>
<evidence type="ECO:0000256" key="3">
    <source>
        <dbReference type="ARBA" id="ARBA00019010"/>
    </source>
</evidence>
<dbReference type="InterPro" id="IPR003442">
    <property type="entry name" value="T6A_TsaE"/>
</dbReference>
<dbReference type="NCBIfam" id="TIGR00150">
    <property type="entry name" value="T6A_YjeE"/>
    <property type="match status" value="1"/>
</dbReference>
<comment type="similarity">
    <text evidence="2">Belongs to the TsaE family.</text>
</comment>
<keyword evidence="5" id="KW-0819">tRNA processing</keyword>
<evidence type="ECO:0000313" key="12">
    <source>
        <dbReference type="Proteomes" id="UP001354989"/>
    </source>
</evidence>
<evidence type="ECO:0000256" key="6">
    <source>
        <dbReference type="ARBA" id="ARBA00022723"/>
    </source>
</evidence>
<evidence type="ECO:0000256" key="1">
    <source>
        <dbReference type="ARBA" id="ARBA00004496"/>
    </source>
</evidence>
<dbReference type="PANTHER" id="PTHR33540:SF2">
    <property type="entry name" value="TRNA THREONYLCARBAMOYLADENOSINE BIOSYNTHESIS PROTEIN TSAE"/>
    <property type="match status" value="1"/>
</dbReference>
<comment type="subcellular location">
    <subcellularLocation>
        <location evidence="1">Cytoplasm</location>
    </subcellularLocation>
</comment>
<keyword evidence="4" id="KW-0963">Cytoplasm</keyword>
<reference evidence="11 12" key="1">
    <citation type="submission" date="2021-12" db="EMBL/GenBank/DDBJ databases">
        <title>Genome sequencing of bacteria with rrn-lacking chromosome and rrn-plasmid.</title>
        <authorList>
            <person name="Anda M."/>
            <person name="Iwasaki W."/>
        </authorList>
    </citation>
    <scope>NUCLEOTIDE SEQUENCE [LARGE SCALE GENOMIC DNA]</scope>
    <source>
        <strain evidence="11 12">NBRC 101262</strain>
    </source>
</reference>
<accession>A0ABN6LA59</accession>
<gene>
    <name evidence="11" type="ORF">PEPS_19890</name>
</gene>